<dbReference type="Proteomes" id="UP001141327">
    <property type="component" value="Unassembled WGS sequence"/>
</dbReference>
<dbReference type="InterPro" id="IPR042523">
    <property type="entry name" value="Atg7_N_2"/>
</dbReference>
<evidence type="ECO:0000313" key="5">
    <source>
        <dbReference type="Proteomes" id="UP001141327"/>
    </source>
</evidence>
<accession>A0ABQ8UU37</accession>
<dbReference type="Gene3D" id="3.40.140.70">
    <property type="entry name" value="Ubiquitin-like modifier-activating enzyme ATG7 N-terminal domain"/>
    <property type="match status" value="1"/>
</dbReference>
<evidence type="ECO:0000313" key="4">
    <source>
        <dbReference type="EMBL" id="KAJ4461075.1"/>
    </source>
</evidence>
<dbReference type="InterPro" id="IPR032197">
    <property type="entry name" value="Atg7_N"/>
</dbReference>
<gene>
    <name evidence="4" type="ORF">PAPYR_2520</name>
</gene>
<dbReference type="EMBL" id="JAPMOS010000009">
    <property type="protein sequence ID" value="KAJ4461075.1"/>
    <property type="molecule type" value="Genomic_DNA"/>
</dbReference>
<evidence type="ECO:0000259" key="3">
    <source>
        <dbReference type="Pfam" id="PF16420"/>
    </source>
</evidence>
<evidence type="ECO:0000256" key="1">
    <source>
        <dbReference type="SAM" id="MobiDB-lite"/>
    </source>
</evidence>
<feature type="compositionally biased region" description="Low complexity" evidence="1">
    <location>
        <begin position="706"/>
        <end position="715"/>
    </location>
</feature>
<dbReference type="Pfam" id="PF00899">
    <property type="entry name" value="ThiF"/>
    <property type="match status" value="2"/>
</dbReference>
<dbReference type="Gene3D" id="3.40.50.720">
    <property type="entry name" value="NAD(P)-binding Rossmann-like Domain"/>
    <property type="match status" value="2"/>
</dbReference>
<comment type="caution">
    <text evidence="4">The sequence shown here is derived from an EMBL/GenBank/DDBJ whole genome shotgun (WGS) entry which is preliminary data.</text>
</comment>
<dbReference type="Gene3D" id="3.40.140.100">
    <property type="entry name" value="Ubiquitin-like modifier-activating enzyme ATG7 C-terminal domain"/>
    <property type="match status" value="1"/>
</dbReference>
<dbReference type="InterPro" id="IPR035985">
    <property type="entry name" value="Ubiquitin-activating_enz"/>
</dbReference>
<keyword evidence="5" id="KW-1185">Reference proteome</keyword>
<feature type="domain" description="THIF-type NAD/FAD binding fold" evidence="2">
    <location>
        <begin position="411"/>
        <end position="596"/>
    </location>
</feature>
<sequence length="727" mass="79267">MSNLQFQPLSSCVDASFWHKLTQMKLDVFKINDAPVPITGYFPAGARQGLPASRFFVDHDAFTTDVVPAAPLHHFRVPGTLVNTNTLADFGSYDKDAMMSRNVAKIWEAITSGQALQNPSMLAAFSLLTFADLKTYNFLYWFAFPALLTSTGPQPLDQPAQPLLDLWPQEAWAALTPALADSPVHILAGPVDHPEVIPFADLVKHTQAHPPTADEPLTLVVADPCERPDVAGWPLRNVLACVQHYLITPETPVRVICYRPAHLPSSAVLRLRLSPLGHVEGLPKAVGWERNDKGVLKPRKVDLQDSLDPKRLAETSVDLNLKLMRWRVIPDLDLDRLKATRCLLLGAGTLGCYVARTLMAWGVRNITLVDRTPSIHLPPAIPSIHLPPAIPSIHYHGPCLLQQPAHSTVMGHVSFSNPVRQPLFCFQDCLGGGRPKAQAAAEELVRIFPGVHARAETLTIPMPGHAIKPGGAEEAQTRADVEKLEKLIVEHDVVYLLMDTRESRWLPSLLCALHGRLVINCALGFDSFVVMRHGAAPDGGRPAVGCYYCNDVVAPRNSTTDRTLDQQCTVTRPGLAPIASALGVELMASVLHHPLGPMAPAEAPTSITEQTTTPMGFVPHQIRGFLTHFQNVLVSCPPYPMCTACSEVVKQQYRERGFSFLLEAFNDPASLEELTGLGEMQRKMEHLAMAAGAPELDATGEEDETAPAGPAAAAAAHEEADEEFTML</sequence>
<dbReference type="Pfam" id="PF16420">
    <property type="entry name" value="ATG7_N"/>
    <property type="match status" value="1"/>
</dbReference>
<dbReference type="InterPro" id="IPR000594">
    <property type="entry name" value="ThiF_NAD_FAD-bd"/>
</dbReference>
<name>A0ABQ8UU37_9EUKA</name>
<feature type="region of interest" description="Disordered" evidence="1">
    <location>
        <begin position="697"/>
        <end position="727"/>
    </location>
</feature>
<dbReference type="PANTHER" id="PTHR10953">
    <property type="entry name" value="UBIQUITIN-ACTIVATING ENZYME E1"/>
    <property type="match status" value="1"/>
</dbReference>
<evidence type="ECO:0000259" key="2">
    <source>
        <dbReference type="Pfam" id="PF00899"/>
    </source>
</evidence>
<proteinExistence type="predicted"/>
<reference evidence="4" key="1">
    <citation type="journal article" date="2022" name="bioRxiv">
        <title>Genomics of Preaxostyla Flagellates Illuminates Evolutionary Transitions and the Path Towards Mitochondrial Loss.</title>
        <authorList>
            <person name="Novak L.V.F."/>
            <person name="Treitli S.C."/>
            <person name="Pyrih J."/>
            <person name="Halakuc P."/>
            <person name="Pipaliya S.V."/>
            <person name="Vacek V."/>
            <person name="Brzon O."/>
            <person name="Soukal P."/>
            <person name="Eme L."/>
            <person name="Dacks J.B."/>
            <person name="Karnkowska A."/>
            <person name="Elias M."/>
            <person name="Hampl V."/>
        </authorList>
    </citation>
    <scope>NUCLEOTIDE SEQUENCE</scope>
    <source>
        <strain evidence="4">RCP-MX</strain>
    </source>
</reference>
<feature type="domain" description="Ubiquitin-like modifier-activating enzyme Atg7 N-terminal" evidence="3">
    <location>
        <begin position="4"/>
        <end position="306"/>
    </location>
</feature>
<dbReference type="InterPro" id="IPR045886">
    <property type="entry name" value="ThiF/MoeB/HesA"/>
</dbReference>
<organism evidence="4 5">
    <name type="scientific">Paratrimastix pyriformis</name>
    <dbReference type="NCBI Taxonomy" id="342808"/>
    <lineage>
        <taxon>Eukaryota</taxon>
        <taxon>Metamonada</taxon>
        <taxon>Preaxostyla</taxon>
        <taxon>Paratrimastigidae</taxon>
        <taxon>Paratrimastix</taxon>
    </lineage>
</organism>
<feature type="domain" description="THIF-type NAD/FAD binding fold" evidence="2">
    <location>
        <begin position="324"/>
        <end position="371"/>
    </location>
</feature>
<dbReference type="InterPro" id="IPR042522">
    <property type="entry name" value="Atg7_N_1"/>
</dbReference>
<dbReference type="PANTHER" id="PTHR10953:SF3">
    <property type="entry name" value="UBIQUITIN-LIKE MODIFIER-ACTIVATING ENZYME ATG7"/>
    <property type="match status" value="1"/>
</dbReference>
<protein>
    <submittedName>
        <fullName evidence="4">Autophagy-related protein 7</fullName>
    </submittedName>
</protein>
<dbReference type="SUPFAM" id="SSF69572">
    <property type="entry name" value="Activating enzymes of the ubiquitin-like proteins"/>
    <property type="match status" value="1"/>
</dbReference>